<dbReference type="EMBL" id="CAADIW010000061">
    <property type="protein sequence ID" value="VFS43701.1"/>
    <property type="molecule type" value="Genomic_DNA"/>
</dbReference>
<keyword evidence="5" id="KW-0132">Cell division</keyword>
<dbReference type="AlphaFoldDB" id="A0A484Z814"/>
<dbReference type="Gene3D" id="3.40.720.10">
    <property type="entry name" value="Alkaline Phosphatase, subunit A"/>
    <property type="match status" value="1"/>
</dbReference>
<keyword evidence="2" id="KW-0472">Membrane</keyword>
<reference evidence="5 6" key="1">
    <citation type="submission" date="2019-03" db="EMBL/GenBank/DDBJ databases">
        <authorList>
            <consortium name="Pathogen Informatics"/>
        </authorList>
    </citation>
    <scope>NUCLEOTIDE SEQUENCE [LARGE SCALE GENOMIC DNA]</scope>
    <source>
        <strain evidence="5 6">NCTC12126</strain>
    </source>
</reference>
<feature type="transmembrane region" description="Helical" evidence="2">
    <location>
        <begin position="151"/>
        <end position="173"/>
    </location>
</feature>
<evidence type="ECO:0000259" key="3">
    <source>
        <dbReference type="Pfam" id="PF00884"/>
    </source>
</evidence>
<dbReference type="GO" id="GO:0005886">
    <property type="term" value="C:plasma membrane"/>
    <property type="evidence" value="ECO:0007669"/>
    <property type="project" value="UniProtKB-SubCell"/>
</dbReference>
<dbReference type="InterPro" id="IPR017850">
    <property type="entry name" value="Alkaline_phosphatase_core_sf"/>
</dbReference>
<feature type="transmembrane region" description="Helical" evidence="2">
    <location>
        <begin position="76"/>
        <end position="98"/>
    </location>
</feature>
<keyword evidence="5" id="KW-0131">Cell cycle</keyword>
<dbReference type="GO" id="GO:0051301">
    <property type="term" value="P:cell division"/>
    <property type="evidence" value="ECO:0007669"/>
    <property type="project" value="UniProtKB-KW"/>
</dbReference>
<evidence type="ECO:0000256" key="1">
    <source>
        <dbReference type="ARBA" id="ARBA00004429"/>
    </source>
</evidence>
<dbReference type="Pfam" id="PF00884">
    <property type="entry name" value="Sulfatase"/>
    <property type="match status" value="1"/>
</dbReference>
<dbReference type="Proteomes" id="UP000351155">
    <property type="component" value="Unassembled WGS sequence"/>
</dbReference>
<protein>
    <submittedName>
        <fullName evidence="5">Putative cell division protein</fullName>
        <ecNumber evidence="5">2.7.-.-</ecNumber>
    </submittedName>
</protein>
<dbReference type="PANTHER" id="PTHR30443:SF0">
    <property type="entry name" value="PHOSPHOETHANOLAMINE TRANSFERASE EPTA"/>
    <property type="match status" value="1"/>
</dbReference>
<proteinExistence type="predicted"/>
<keyword evidence="2" id="KW-1133">Transmembrane helix</keyword>
<accession>A0A484Z814</accession>
<dbReference type="PANTHER" id="PTHR30443">
    <property type="entry name" value="INNER MEMBRANE PROTEIN"/>
    <property type="match status" value="1"/>
</dbReference>
<dbReference type="InterPro" id="IPR012549">
    <property type="entry name" value="EptA-like_N"/>
</dbReference>
<name>A0A484Z814_9ENTR</name>
<dbReference type="Pfam" id="PF08019">
    <property type="entry name" value="EptA_B_N"/>
    <property type="match status" value="1"/>
</dbReference>
<dbReference type="EC" id="2.7.-.-" evidence="5"/>
<evidence type="ECO:0000313" key="6">
    <source>
        <dbReference type="Proteomes" id="UP000351155"/>
    </source>
</evidence>
<keyword evidence="5" id="KW-0808">Transferase</keyword>
<evidence type="ECO:0000313" key="5">
    <source>
        <dbReference type="EMBL" id="VFS43701.1"/>
    </source>
</evidence>
<sequence>MMWFAKKLHCNDMKFTLGCALFFTALNALFIHRSWQIIAPAHLHDMLFAASVPLVLFCGWVIVFSLLNIPFIRKPLMIILTMGCAAATYFMYTYGAVIDQNMIVNVFETNSQEATALLTPQIVLWIVIAGVVPSVVLALTTIRAGKWWYALLMRVAAMLGALLVIVLIASVFYKDYASLFRNNKSIVKMVTPANYVSAVIKYSKTRWFAGNQTLVRIGEDAHKGALISGQQKKTVLVVVVGEASRAANYSLNGYGRETTPELEKRKVISFPQTSSCGTETAVSVPLHVLRYDPKKL</sequence>
<dbReference type="GO" id="GO:0016776">
    <property type="term" value="F:phosphotransferase activity, phosphate group as acceptor"/>
    <property type="evidence" value="ECO:0007669"/>
    <property type="project" value="TreeGrafter"/>
</dbReference>
<dbReference type="InterPro" id="IPR040423">
    <property type="entry name" value="PEA_transferase"/>
</dbReference>
<gene>
    <name evidence="5" type="primary">eptA_3</name>
    <name evidence="5" type="ORF">NCTC12126_04963</name>
</gene>
<keyword evidence="2" id="KW-0812">Transmembrane</keyword>
<feature type="domain" description="Sulfatase N-terminal" evidence="3">
    <location>
        <begin position="236"/>
        <end position="286"/>
    </location>
</feature>
<feature type="domain" description="Phosphoethanolamine transferase N-terminal" evidence="4">
    <location>
        <begin position="57"/>
        <end position="205"/>
    </location>
</feature>
<organism evidence="5 6">
    <name type="scientific">Enterobacter cancerogenus</name>
    <dbReference type="NCBI Taxonomy" id="69218"/>
    <lineage>
        <taxon>Bacteria</taxon>
        <taxon>Pseudomonadati</taxon>
        <taxon>Pseudomonadota</taxon>
        <taxon>Gammaproteobacteria</taxon>
        <taxon>Enterobacterales</taxon>
        <taxon>Enterobacteriaceae</taxon>
        <taxon>Enterobacter</taxon>
        <taxon>Enterobacter cloacae complex</taxon>
    </lineage>
</organism>
<evidence type="ECO:0000256" key="2">
    <source>
        <dbReference type="SAM" id="Phobius"/>
    </source>
</evidence>
<dbReference type="GO" id="GO:0009244">
    <property type="term" value="P:lipopolysaccharide core region biosynthetic process"/>
    <property type="evidence" value="ECO:0007669"/>
    <property type="project" value="TreeGrafter"/>
</dbReference>
<feature type="transmembrane region" description="Helical" evidence="2">
    <location>
        <begin position="46"/>
        <end position="69"/>
    </location>
</feature>
<comment type="subcellular location">
    <subcellularLocation>
        <location evidence="1">Cell inner membrane</location>
        <topology evidence="1">Multi-pass membrane protein</topology>
    </subcellularLocation>
</comment>
<dbReference type="InterPro" id="IPR000917">
    <property type="entry name" value="Sulfatase_N"/>
</dbReference>
<feature type="transmembrane region" description="Helical" evidence="2">
    <location>
        <begin position="118"/>
        <end position="139"/>
    </location>
</feature>
<evidence type="ECO:0000259" key="4">
    <source>
        <dbReference type="Pfam" id="PF08019"/>
    </source>
</evidence>